<protein>
    <recommendedName>
        <fullName evidence="6">Sel1 repeat family protein</fullName>
    </recommendedName>
</protein>
<feature type="region of interest" description="Disordered" evidence="2">
    <location>
        <begin position="467"/>
        <end position="643"/>
    </location>
</feature>
<dbReference type="RefSeq" id="WP_369313426.1">
    <property type="nucleotide sequence ID" value="NZ_JBEHZE010000001.1"/>
</dbReference>
<keyword evidence="3" id="KW-0472">Membrane</keyword>
<dbReference type="EMBL" id="JBEHZE010000001">
    <property type="protein sequence ID" value="MEX6633464.1"/>
    <property type="molecule type" value="Genomic_DNA"/>
</dbReference>
<evidence type="ECO:0000313" key="4">
    <source>
        <dbReference type="EMBL" id="MEX6633464.1"/>
    </source>
</evidence>
<feature type="region of interest" description="Disordered" evidence="2">
    <location>
        <begin position="659"/>
        <end position="740"/>
    </location>
</feature>
<feature type="coiled-coil region" evidence="1">
    <location>
        <begin position="299"/>
        <end position="333"/>
    </location>
</feature>
<feature type="compositionally biased region" description="Acidic residues" evidence="2">
    <location>
        <begin position="467"/>
        <end position="499"/>
    </location>
</feature>
<reference evidence="4 5" key="1">
    <citation type="submission" date="2024-05" db="EMBL/GenBank/DDBJ databases">
        <title>Three bacterial strains, DH-69, EH-24, and ECK-19 isolated from coastal sediments.</title>
        <authorList>
            <person name="Ye Y.-Q."/>
            <person name="Du Z.-J."/>
        </authorList>
    </citation>
    <scope>NUCLEOTIDE SEQUENCE [LARGE SCALE GENOMIC DNA]</scope>
    <source>
        <strain evidence="4 5">ECK-19</strain>
    </source>
</reference>
<keyword evidence="3" id="KW-1133">Transmembrane helix</keyword>
<feature type="compositionally biased region" description="Basic and acidic residues" evidence="2">
    <location>
        <begin position="659"/>
        <end position="670"/>
    </location>
</feature>
<dbReference type="PANTHER" id="PTHR43628:SF1">
    <property type="entry name" value="CHITIN SYNTHASE REGULATORY FACTOR 2-RELATED"/>
    <property type="match status" value="1"/>
</dbReference>
<feature type="compositionally biased region" description="Basic and acidic residues" evidence="2">
    <location>
        <begin position="11"/>
        <end position="27"/>
    </location>
</feature>
<name>A0ABV3Z607_9PROT</name>
<feature type="compositionally biased region" description="Basic and acidic residues" evidence="2">
    <location>
        <begin position="580"/>
        <end position="608"/>
    </location>
</feature>
<dbReference type="SMART" id="SM00671">
    <property type="entry name" value="SEL1"/>
    <property type="match status" value="3"/>
</dbReference>
<feature type="compositionally biased region" description="Low complexity" evidence="2">
    <location>
        <begin position="688"/>
        <end position="699"/>
    </location>
</feature>
<dbReference type="InterPro" id="IPR006597">
    <property type="entry name" value="Sel1-like"/>
</dbReference>
<proteinExistence type="predicted"/>
<dbReference type="InterPro" id="IPR052945">
    <property type="entry name" value="Mitotic_Regulator"/>
</dbReference>
<evidence type="ECO:0000313" key="5">
    <source>
        <dbReference type="Proteomes" id="UP001560685"/>
    </source>
</evidence>
<feature type="region of interest" description="Disordered" evidence="2">
    <location>
        <begin position="351"/>
        <end position="455"/>
    </location>
</feature>
<sequence length="1012" mass="108215">MKSNAPWSVKGIERDARETAKEAARREGMTVGEWLNRRIYSHGQDDSEISDGEVEGLKLRDLVTAIEHLRNRVVEAENRNTKMVTDLSRNVGGFVDRVQRLERVKPAEGSYEDVLTRIERVERATGDRNRIDALKALEKAVAQVAVQFSNAHKTTLTRLDSAEQQLQEFAARVDKVGEPTEQNDVGSLKSAIEDLAGRVANAERIATEATQLKDAAADSTDPEFVERTGARLRVLGDEIKRGGDQIRSLENTIVKLSSQIEAAEKRSSDGVQKVAETIAEVRTQLLAEDDNDADNADVEALLENARKETEARIEELQRSLEDMNARFEEIDRTAVETDDATSIDDFEETVASFDDDFELESDVSDDIASALAEPEPEAESDAAESGEETTSELSDDDVDGAIDDIEEAVAALDLDDEPEDDPFAFSDTPDVEAEAGPANADENAPEAAHDSIDEDDEATAIEDISFELDDETEAAAETNDDITIEDDVADADLETEPEEAGSARALLAEVRDALTGDGFGNKDTDDEIEDIVGDDPDDSDTTEASTTDDDDDEQAPNTASLDAGIVGKPATTDESAGPPKNKDDYLKAARLRAKEANAARATATDKRPSLAHLTAKQRAILAARARQKRAQQEGKTEERAEAAADVFEGAAAVEAAFEARERKARDRRAAQETVASDETENASGGRFSKLTAALSSARSRLSRKKGEAEDNAVETEPQPLAATAETPDSTEAEQESRNNDRAALESLQANASSKPVTIALGVAIVLAVAALIFLMKDFILKPNTDPQTATISTPAATPSTAGENTGTDELVSVPAAPAIDPQSVYLEAMSALSAAEDETSAATAISLLQDAAALGFPPAQLQLGELFKSGQGIDQDLGQARVWFRRAANGGNVLAMHRIGVMTARGDGGPADSQEAIAWFERAANYGLVDSQYNLGAIYHPTGDATSAIQDASKAYYWYALAARNGDAAAEPLAAGVAASLSADEKSSIDQRIAAWSANETNPNANLNTTTG</sequence>
<keyword evidence="1" id="KW-0175">Coiled coil</keyword>
<gene>
    <name evidence="4" type="ORF">ABFZ84_07865</name>
</gene>
<feature type="transmembrane region" description="Helical" evidence="3">
    <location>
        <begin position="756"/>
        <end position="774"/>
    </location>
</feature>
<accession>A0ABV3Z607</accession>
<dbReference type="Pfam" id="PF08238">
    <property type="entry name" value="Sel1"/>
    <property type="match status" value="3"/>
</dbReference>
<keyword evidence="3" id="KW-0812">Transmembrane</keyword>
<dbReference type="InterPro" id="IPR011990">
    <property type="entry name" value="TPR-like_helical_dom_sf"/>
</dbReference>
<dbReference type="PANTHER" id="PTHR43628">
    <property type="entry name" value="ACTIVATOR OF C KINASE PROTEIN 1-RELATED"/>
    <property type="match status" value="1"/>
</dbReference>
<feature type="compositionally biased region" description="Basic and acidic residues" evidence="2">
    <location>
        <begin position="630"/>
        <end position="642"/>
    </location>
</feature>
<keyword evidence="5" id="KW-1185">Reference proteome</keyword>
<comment type="caution">
    <text evidence="4">The sequence shown here is derived from an EMBL/GenBank/DDBJ whole genome shotgun (WGS) entry which is preliminary data.</text>
</comment>
<dbReference type="Gene3D" id="1.25.40.10">
    <property type="entry name" value="Tetratricopeptide repeat domain"/>
    <property type="match status" value="1"/>
</dbReference>
<organism evidence="4 5">
    <name type="scientific">Hyphococcus lacteus</name>
    <dbReference type="NCBI Taxonomy" id="3143536"/>
    <lineage>
        <taxon>Bacteria</taxon>
        <taxon>Pseudomonadati</taxon>
        <taxon>Pseudomonadota</taxon>
        <taxon>Alphaproteobacteria</taxon>
        <taxon>Parvularculales</taxon>
        <taxon>Parvularculaceae</taxon>
        <taxon>Hyphococcus</taxon>
    </lineage>
</organism>
<dbReference type="Proteomes" id="UP001560685">
    <property type="component" value="Unassembled WGS sequence"/>
</dbReference>
<feature type="coiled-coil region" evidence="1">
    <location>
        <begin position="59"/>
        <end position="86"/>
    </location>
</feature>
<dbReference type="SUPFAM" id="SSF81901">
    <property type="entry name" value="HCP-like"/>
    <property type="match status" value="1"/>
</dbReference>
<evidence type="ECO:0000256" key="2">
    <source>
        <dbReference type="SAM" id="MobiDB-lite"/>
    </source>
</evidence>
<feature type="compositionally biased region" description="Low complexity" evidence="2">
    <location>
        <begin position="434"/>
        <end position="446"/>
    </location>
</feature>
<evidence type="ECO:0000256" key="3">
    <source>
        <dbReference type="SAM" id="Phobius"/>
    </source>
</evidence>
<evidence type="ECO:0000256" key="1">
    <source>
        <dbReference type="SAM" id="Coils"/>
    </source>
</evidence>
<feature type="compositionally biased region" description="Acidic residues" evidence="2">
    <location>
        <begin position="374"/>
        <end position="422"/>
    </location>
</feature>
<feature type="compositionally biased region" description="Acidic residues" evidence="2">
    <location>
        <begin position="524"/>
        <end position="554"/>
    </location>
</feature>
<feature type="region of interest" description="Disordered" evidence="2">
    <location>
        <begin position="1"/>
        <end position="27"/>
    </location>
</feature>
<evidence type="ECO:0008006" key="6">
    <source>
        <dbReference type="Google" id="ProtNLM"/>
    </source>
</evidence>
<feature type="compositionally biased region" description="Acidic residues" evidence="2">
    <location>
        <begin position="351"/>
        <end position="365"/>
    </location>
</feature>